<evidence type="ECO:0000256" key="11">
    <source>
        <dbReference type="ARBA" id="ARBA00022989"/>
    </source>
</evidence>
<dbReference type="InterPro" id="IPR050510">
    <property type="entry name" value="Cation_transp_ATPase_P-type"/>
</dbReference>
<feature type="region of interest" description="Disordered" evidence="16">
    <location>
        <begin position="1"/>
        <end position="26"/>
    </location>
</feature>
<feature type="transmembrane region" description="Helical" evidence="17">
    <location>
        <begin position="279"/>
        <end position="303"/>
    </location>
</feature>
<proteinExistence type="inferred from homology"/>
<dbReference type="InterPro" id="IPR023298">
    <property type="entry name" value="ATPase_P-typ_TM_dom_sf"/>
</dbReference>
<dbReference type="PRINTS" id="PR00120">
    <property type="entry name" value="HATPASE"/>
</dbReference>
<dbReference type="EMBL" id="JACIIZ010000002">
    <property type="protein sequence ID" value="MBB6250102.1"/>
    <property type="molecule type" value="Genomic_DNA"/>
</dbReference>
<dbReference type="SFLD" id="SFLDG00002">
    <property type="entry name" value="C1.7:_P-type_atpase_like"/>
    <property type="match status" value="1"/>
</dbReference>
<dbReference type="SUPFAM" id="SSF81653">
    <property type="entry name" value="Calcium ATPase, transduction domain A"/>
    <property type="match status" value="1"/>
</dbReference>
<evidence type="ECO:0000256" key="7">
    <source>
        <dbReference type="ARBA" id="ARBA00022741"/>
    </source>
</evidence>
<dbReference type="GO" id="GO:0005391">
    <property type="term" value="F:P-type sodium:potassium-exchanging transporter activity"/>
    <property type="evidence" value="ECO:0007669"/>
    <property type="project" value="TreeGrafter"/>
</dbReference>
<dbReference type="InterPro" id="IPR001757">
    <property type="entry name" value="P_typ_ATPase"/>
</dbReference>
<keyword evidence="12" id="KW-0186">Copper</keyword>
<dbReference type="SUPFAM" id="SSF56784">
    <property type="entry name" value="HAD-like"/>
    <property type="match status" value="1"/>
</dbReference>
<dbReference type="InterPro" id="IPR018303">
    <property type="entry name" value="ATPase_P-typ_P_site"/>
</dbReference>
<dbReference type="Pfam" id="PF00122">
    <property type="entry name" value="E1-E2_ATPase"/>
    <property type="match status" value="1"/>
</dbReference>
<dbReference type="InterPro" id="IPR004014">
    <property type="entry name" value="ATPase_P-typ_cation-transptr_N"/>
</dbReference>
<dbReference type="NCBIfam" id="TIGR01494">
    <property type="entry name" value="ATPase_P-type"/>
    <property type="match status" value="1"/>
</dbReference>
<keyword evidence="9" id="KW-0067">ATP-binding</keyword>
<dbReference type="EC" id="7.2.2.8" evidence="3"/>
<evidence type="ECO:0000256" key="15">
    <source>
        <dbReference type="ARBA" id="ARBA00049289"/>
    </source>
</evidence>
<keyword evidence="10" id="KW-1278">Translocase</keyword>
<evidence type="ECO:0000313" key="20">
    <source>
        <dbReference type="Proteomes" id="UP000539175"/>
    </source>
</evidence>
<dbReference type="GO" id="GO:0030007">
    <property type="term" value="P:intracellular potassium ion homeostasis"/>
    <property type="evidence" value="ECO:0007669"/>
    <property type="project" value="TreeGrafter"/>
</dbReference>
<evidence type="ECO:0000256" key="17">
    <source>
        <dbReference type="SAM" id="Phobius"/>
    </source>
</evidence>
<dbReference type="PROSITE" id="PS00154">
    <property type="entry name" value="ATPASE_E1_E2"/>
    <property type="match status" value="1"/>
</dbReference>
<keyword evidence="14 17" id="KW-0472">Membrane</keyword>
<keyword evidence="6" id="KW-0479">Metal-binding</keyword>
<evidence type="ECO:0000256" key="8">
    <source>
        <dbReference type="ARBA" id="ARBA00022796"/>
    </source>
</evidence>
<dbReference type="Gene3D" id="1.20.1110.10">
    <property type="entry name" value="Calcium-transporting ATPase, transmembrane domain"/>
    <property type="match status" value="1"/>
</dbReference>
<gene>
    <name evidence="19" type="ORF">FHS74_000643</name>
</gene>
<evidence type="ECO:0000256" key="3">
    <source>
        <dbReference type="ARBA" id="ARBA00012517"/>
    </source>
</evidence>
<name>A0A7X0AU19_9PROT</name>
<dbReference type="SMART" id="SM00831">
    <property type="entry name" value="Cation_ATPase_N"/>
    <property type="match status" value="1"/>
</dbReference>
<keyword evidence="4" id="KW-0813">Transport</keyword>
<dbReference type="FunFam" id="3.40.50.1000:FF:000144">
    <property type="entry name" value="copper-transporting ATPase 1 isoform X2"/>
    <property type="match status" value="1"/>
</dbReference>
<feature type="transmembrane region" description="Helical" evidence="17">
    <location>
        <begin position="800"/>
        <end position="819"/>
    </location>
</feature>
<dbReference type="GO" id="GO:0012505">
    <property type="term" value="C:endomembrane system"/>
    <property type="evidence" value="ECO:0007669"/>
    <property type="project" value="UniProtKB-SubCell"/>
</dbReference>
<dbReference type="PRINTS" id="PR00119">
    <property type="entry name" value="CATATPASE"/>
</dbReference>
<feature type="compositionally biased region" description="Low complexity" evidence="16">
    <location>
        <begin position="1"/>
        <end position="20"/>
    </location>
</feature>
<feature type="transmembrane region" description="Helical" evidence="17">
    <location>
        <begin position="687"/>
        <end position="707"/>
    </location>
</feature>
<comment type="caution">
    <text evidence="19">The sequence shown here is derived from an EMBL/GenBank/DDBJ whole genome shotgun (WGS) entry which is preliminary data.</text>
</comment>
<feature type="transmembrane region" description="Helical" evidence="17">
    <location>
        <begin position="245"/>
        <end position="267"/>
    </location>
</feature>
<accession>A0A7X0AU19</accession>
<evidence type="ECO:0000256" key="16">
    <source>
        <dbReference type="SAM" id="MobiDB-lite"/>
    </source>
</evidence>
<dbReference type="InterPro" id="IPR044492">
    <property type="entry name" value="P_typ_ATPase_HD_dom"/>
</dbReference>
<keyword evidence="20" id="KW-1185">Reference proteome</keyword>
<evidence type="ECO:0000256" key="10">
    <source>
        <dbReference type="ARBA" id="ARBA00022967"/>
    </source>
</evidence>
<comment type="subcellular location">
    <subcellularLocation>
        <location evidence="1">Endomembrane system</location>
        <topology evidence="1">Multi-pass membrane protein</topology>
    </subcellularLocation>
</comment>
<dbReference type="GO" id="GO:0005524">
    <property type="term" value="F:ATP binding"/>
    <property type="evidence" value="ECO:0007669"/>
    <property type="project" value="UniProtKB-KW"/>
</dbReference>
<dbReference type="Pfam" id="PF00690">
    <property type="entry name" value="Cation_ATPase_N"/>
    <property type="match status" value="1"/>
</dbReference>
<keyword evidence="7" id="KW-0547">Nucleotide-binding</keyword>
<sequence>MTPTPTASAAPPATGPTEAADIPAGLTDAEAASRLATEGPNELPRPDRRSLLRIILDTLREPMFGLLVAAGLIYLLLGDRNEALLLLVFACASVALAVGQESRSEKVLDALRTLTSPRAQVVRGGRRQRIAGREVVRGDILFLREGDRVPADTRLLSAQDLQADESLLTGESAPVRKRAAAAVAADIRPGGDDLPIAFSGTLVVRGQGYGEVTATGSRSEIGKIGVALGGIAQGPSRLTLQTRRLVRSAAVIAIVLSCVVTLLYGLARGTWLDGVLAGLALSMAMMPEEFPLVLTIFMVMGAWRLSRVRVLTRRAAAIESLGAATVLCTDKTGTLTQNRMAVADLRGRDALTIPQSPGDGHRLPAPLAAPLADLAYHGLLASAPDPFDPMDQAFHDLAKAAALEIPAGGTLVRQYGLDPSLLAVSQVWARPGGDRLVAAKGAPEAILDLCHADPATRRAALAAVDGMAAQGMRILGVAGAPLDDGPLPSSQRDFPHRFLGLVGLSDPLRPEVAAAVEECRAAGIRVVMVTGDYPATARAIATQAGLSAGELLTGDALARLTPAELAARVGSIAIFARTLPEQKLRIVDALKAGGDIVAMTGDGVNDAPALKAADIGIAMGGRGTDVAREAAAIVLLDDDFGSIVHTMRLGRRIHDNLRKAMGYIIAVHVPIAGLALLPLLFGLPPVLGPVHIAFLEMVIDPVCSVVFEAEPAEADIMRRAPRPPDAPLFSLALVGWSLLQGVVALAVVATLFMGGLARGMPADEARALAYVALVLVNLGLVLVNRTFTPSPLAALLRPNRAFWVVGAVAGGILLLTLVWPPAAELFKFGPLHADDLTVTAAATVGVVMLLELLKPLWAGRLRA</sequence>
<dbReference type="Gene3D" id="3.40.50.1000">
    <property type="entry name" value="HAD superfamily/HAD-like"/>
    <property type="match status" value="1"/>
</dbReference>
<dbReference type="InterPro" id="IPR006068">
    <property type="entry name" value="ATPase_P-typ_cation-transptr_C"/>
</dbReference>
<dbReference type="Pfam" id="PF00702">
    <property type="entry name" value="Hydrolase"/>
    <property type="match status" value="1"/>
</dbReference>
<dbReference type="InterPro" id="IPR059000">
    <property type="entry name" value="ATPase_P-type_domA"/>
</dbReference>
<dbReference type="InterPro" id="IPR023299">
    <property type="entry name" value="ATPase_P-typ_cyto_dom_N"/>
</dbReference>
<dbReference type="Gene3D" id="2.70.150.10">
    <property type="entry name" value="Calcium-transporting ATPase, cytoplasmic transduction domain A"/>
    <property type="match status" value="1"/>
</dbReference>
<evidence type="ECO:0000256" key="9">
    <source>
        <dbReference type="ARBA" id="ARBA00022840"/>
    </source>
</evidence>
<evidence type="ECO:0000256" key="2">
    <source>
        <dbReference type="ARBA" id="ARBA00005675"/>
    </source>
</evidence>
<reference evidence="19 20" key="1">
    <citation type="submission" date="2020-08" db="EMBL/GenBank/DDBJ databases">
        <title>Genomic Encyclopedia of Type Strains, Phase IV (KMG-IV): sequencing the most valuable type-strain genomes for metagenomic binning, comparative biology and taxonomic classification.</title>
        <authorList>
            <person name="Goeker M."/>
        </authorList>
    </citation>
    <scope>NUCLEOTIDE SEQUENCE [LARGE SCALE GENOMIC DNA]</scope>
    <source>
        <strain evidence="19 20">DSM 22198</strain>
    </source>
</reference>
<dbReference type="GO" id="GO:0140581">
    <property type="term" value="F:P-type monovalent copper transporter activity"/>
    <property type="evidence" value="ECO:0007669"/>
    <property type="project" value="UniProtKB-EC"/>
</dbReference>
<dbReference type="AlphaFoldDB" id="A0A7X0AU19"/>
<dbReference type="SFLD" id="SFLDF00027">
    <property type="entry name" value="p-type_atpase"/>
    <property type="match status" value="1"/>
</dbReference>
<dbReference type="InterPro" id="IPR036412">
    <property type="entry name" value="HAD-like_sf"/>
</dbReference>
<dbReference type="PANTHER" id="PTHR43294">
    <property type="entry name" value="SODIUM/POTASSIUM-TRANSPORTING ATPASE SUBUNIT ALPHA"/>
    <property type="match status" value="1"/>
</dbReference>
<keyword evidence="13" id="KW-0406">Ion transport</keyword>
<evidence type="ECO:0000313" key="19">
    <source>
        <dbReference type="EMBL" id="MBB6250102.1"/>
    </source>
</evidence>
<organism evidence="19 20">
    <name type="scientific">Nitrospirillum iridis</name>
    <dbReference type="NCBI Taxonomy" id="765888"/>
    <lineage>
        <taxon>Bacteria</taxon>
        <taxon>Pseudomonadati</taxon>
        <taxon>Pseudomonadota</taxon>
        <taxon>Alphaproteobacteria</taxon>
        <taxon>Rhodospirillales</taxon>
        <taxon>Azospirillaceae</taxon>
        <taxon>Nitrospirillum</taxon>
    </lineage>
</organism>
<comment type="catalytic activity">
    <reaction evidence="15">
        <text>Cu(+)(in) + ATP + H2O = Cu(+)(out) + ADP + phosphate + H(+)</text>
        <dbReference type="Rhea" id="RHEA:25792"/>
        <dbReference type="ChEBI" id="CHEBI:15377"/>
        <dbReference type="ChEBI" id="CHEBI:15378"/>
        <dbReference type="ChEBI" id="CHEBI:30616"/>
        <dbReference type="ChEBI" id="CHEBI:43474"/>
        <dbReference type="ChEBI" id="CHEBI:49552"/>
        <dbReference type="ChEBI" id="CHEBI:456216"/>
        <dbReference type="EC" id="7.2.2.8"/>
    </reaction>
</comment>
<dbReference type="GO" id="GO:1902600">
    <property type="term" value="P:proton transmembrane transport"/>
    <property type="evidence" value="ECO:0007669"/>
    <property type="project" value="TreeGrafter"/>
</dbReference>
<keyword evidence="8" id="KW-0187">Copper transport</keyword>
<evidence type="ECO:0000256" key="12">
    <source>
        <dbReference type="ARBA" id="ARBA00023008"/>
    </source>
</evidence>
<feature type="transmembrane region" description="Helical" evidence="17">
    <location>
        <begin position="660"/>
        <end position="681"/>
    </location>
</feature>
<dbReference type="SFLD" id="SFLDS00003">
    <property type="entry name" value="Haloacid_Dehalogenase"/>
    <property type="match status" value="1"/>
</dbReference>
<dbReference type="Gene3D" id="3.40.1110.10">
    <property type="entry name" value="Calcium-transporting ATPase, cytoplasmic domain N"/>
    <property type="match status" value="1"/>
</dbReference>
<evidence type="ECO:0000256" key="6">
    <source>
        <dbReference type="ARBA" id="ARBA00022723"/>
    </source>
</evidence>
<dbReference type="GO" id="GO:0005886">
    <property type="term" value="C:plasma membrane"/>
    <property type="evidence" value="ECO:0007669"/>
    <property type="project" value="TreeGrafter"/>
</dbReference>
<dbReference type="PANTHER" id="PTHR43294:SF20">
    <property type="entry name" value="P-TYPE ATPASE"/>
    <property type="match status" value="1"/>
</dbReference>
<evidence type="ECO:0000256" key="13">
    <source>
        <dbReference type="ARBA" id="ARBA00023065"/>
    </source>
</evidence>
<dbReference type="RefSeq" id="WP_184797408.1">
    <property type="nucleotide sequence ID" value="NZ_JACIIZ010000002.1"/>
</dbReference>
<feature type="transmembrane region" description="Helical" evidence="17">
    <location>
        <begin position="728"/>
        <end position="755"/>
    </location>
</feature>
<dbReference type="InterPro" id="IPR023214">
    <property type="entry name" value="HAD_sf"/>
</dbReference>
<keyword evidence="5 17" id="KW-0812">Transmembrane</keyword>
<dbReference type="InterPro" id="IPR008250">
    <property type="entry name" value="ATPase_P-typ_transduc_dom_A_sf"/>
</dbReference>
<evidence type="ECO:0000256" key="5">
    <source>
        <dbReference type="ARBA" id="ARBA00022692"/>
    </source>
</evidence>
<feature type="transmembrane region" description="Helical" evidence="17">
    <location>
        <begin position="767"/>
        <end position="788"/>
    </location>
</feature>
<dbReference type="GO" id="GO:1990573">
    <property type="term" value="P:potassium ion import across plasma membrane"/>
    <property type="evidence" value="ECO:0007669"/>
    <property type="project" value="TreeGrafter"/>
</dbReference>
<dbReference type="GO" id="GO:0046872">
    <property type="term" value="F:metal ion binding"/>
    <property type="evidence" value="ECO:0007669"/>
    <property type="project" value="UniProtKB-KW"/>
</dbReference>
<comment type="similarity">
    <text evidence="2">Belongs to the cation transport ATPase (P-type) (TC 3.A.3) family. Type IIA subfamily.</text>
</comment>
<protein>
    <recommendedName>
        <fullName evidence="3">P-type Cu(+) transporter</fullName>
        <ecNumber evidence="3">7.2.2.8</ecNumber>
    </recommendedName>
</protein>
<evidence type="ECO:0000259" key="18">
    <source>
        <dbReference type="SMART" id="SM00831"/>
    </source>
</evidence>
<dbReference type="GO" id="GO:0016887">
    <property type="term" value="F:ATP hydrolysis activity"/>
    <property type="evidence" value="ECO:0007669"/>
    <property type="project" value="InterPro"/>
</dbReference>
<feature type="domain" description="Cation-transporting P-type ATPase N-terminal" evidence="18">
    <location>
        <begin position="10"/>
        <end position="79"/>
    </location>
</feature>
<dbReference type="SUPFAM" id="SSF81660">
    <property type="entry name" value="Metal cation-transporting ATPase, ATP-binding domain N"/>
    <property type="match status" value="1"/>
</dbReference>
<evidence type="ECO:0000256" key="4">
    <source>
        <dbReference type="ARBA" id="ARBA00022448"/>
    </source>
</evidence>
<dbReference type="GO" id="GO:0036376">
    <property type="term" value="P:sodium ion export across plasma membrane"/>
    <property type="evidence" value="ECO:0007669"/>
    <property type="project" value="TreeGrafter"/>
</dbReference>
<dbReference type="GO" id="GO:0006883">
    <property type="term" value="P:intracellular sodium ion homeostasis"/>
    <property type="evidence" value="ECO:0007669"/>
    <property type="project" value="TreeGrafter"/>
</dbReference>
<keyword evidence="11 17" id="KW-1133">Transmembrane helix</keyword>
<feature type="transmembrane region" description="Helical" evidence="17">
    <location>
        <begin position="839"/>
        <end position="857"/>
    </location>
</feature>
<dbReference type="SUPFAM" id="SSF81665">
    <property type="entry name" value="Calcium ATPase, transmembrane domain M"/>
    <property type="match status" value="1"/>
</dbReference>
<dbReference type="Pfam" id="PF00689">
    <property type="entry name" value="Cation_ATPase_C"/>
    <property type="match status" value="1"/>
</dbReference>
<evidence type="ECO:0000256" key="14">
    <source>
        <dbReference type="ARBA" id="ARBA00023136"/>
    </source>
</evidence>
<evidence type="ECO:0000256" key="1">
    <source>
        <dbReference type="ARBA" id="ARBA00004127"/>
    </source>
</evidence>
<dbReference type="Proteomes" id="UP000539175">
    <property type="component" value="Unassembled WGS sequence"/>
</dbReference>